<dbReference type="Gene3D" id="3.10.28.20">
    <property type="entry name" value="Acetamidase/Formamidase-like domains"/>
    <property type="match status" value="1"/>
</dbReference>
<dbReference type="PANTHER" id="PTHR31891:SF1">
    <property type="entry name" value="FORMAMIDASE C869.04-RELATED"/>
    <property type="match status" value="1"/>
</dbReference>
<organism evidence="1 2">
    <name type="scientific">Planococcus halotolerans</name>
    <dbReference type="NCBI Taxonomy" id="2233542"/>
    <lineage>
        <taxon>Bacteria</taxon>
        <taxon>Bacillati</taxon>
        <taxon>Bacillota</taxon>
        <taxon>Bacilli</taxon>
        <taxon>Bacillales</taxon>
        <taxon>Caryophanaceae</taxon>
        <taxon>Planococcus</taxon>
    </lineage>
</organism>
<dbReference type="RefSeq" id="WP_112223471.1">
    <property type="nucleotide sequence ID" value="NZ_CP047673.1"/>
</dbReference>
<dbReference type="PANTHER" id="PTHR31891">
    <property type="entry name" value="FORMAMIDASE C869.04-RELATED"/>
    <property type="match status" value="1"/>
</dbReference>
<comment type="caution">
    <text evidence="1">The sequence shown here is derived from an EMBL/GenBank/DDBJ whole genome shotgun (WGS) entry which is preliminary data.</text>
</comment>
<sequence length="362" mass="40007">MKRIPHSRLAELEDADFHTLKATPETVHWGYFDNSMQAALTIDSGDLVYVETVTHHAGDAPELMMDEGIKKIYDTITEDERKPGPHLLTGPIGVKGAEPGDVLEVQILALEPRLPYGSNLAAPWGYLADDFNNEERVTIYKLDAEKNWLTAQFAYQYPSDYYVAGKVYQPDEVKRVEALRNLQIPARLHVGTIGVAPPWNGKVDTTPPDIHGGNVDNWQIGEGATMYYPVHADGALLSLGDSHLAQGNGELSGTAVETSLNCLIKVTLRKDLSLSLPVLETEEAWMIHAFHEDLDEAVRIGSHETLKFLETYYGISKEDGYSLISTAADIHITQVVNQNKGIHISIPKKVIMPNTDSNAKPD</sequence>
<gene>
    <name evidence="1" type="ORF">DP120_09695</name>
</gene>
<dbReference type="AlphaFoldDB" id="A0A365KX59"/>
<name>A0A365KX59_9BACL</name>
<dbReference type="Proteomes" id="UP000251002">
    <property type="component" value="Unassembled WGS sequence"/>
</dbReference>
<dbReference type="InterPro" id="IPR004304">
    <property type="entry name" value="FmdA_AmdA"/>
</dbReference>
<dbReference type="Gene3D" id="2.60.120.580">
    <property type="entry name" value="Acetamidase/Formamidase-like domains"/>
    <property type="match status" value="2"/>
</dbReference>
<reference evidence="1 2" key="1">
    <citation type="submission" date="2018-06" db="EMBL/GenBank/DDBJ databases">
        <title>The draft genome sequences of strains SCU63 and S1.</title>
        <authorList>
            <person name="Gan L."/>
        </authorList>
    </citation>
    <scope>NUCLEOTIDE SEQUENCE [LARGE SCALE GENOMIC DNA]</scope>
    <source>
        <strain evidence="1 2">SCU63</strain>
    </source>
</reference>
<evidence type="ECO:0000313" key="2">
    <source>
        <dbReference type="Proteomes" id="UP000251002"/>
    </source>
</evidence>
<dbReference type="SUPFAM" id="SSF141130">
    <property type="entry name" value="Acetamidase/Formamidase-like"/>
    <property type="match status" value="1"/>
</dbReference>
<keyword evidence="2" id="KW-1185">Reference proteome</keyword>
<dbReference type="Pfam" id="PF03069">
    <property type="entry name" value="FmdA_AmdA"/>
    <property type="match status" value="2"/>
</dbReference>
<dbReference type="EMBL" id="QLZR01000003">
    <property type="protein sequence ID" value="RAZ77744.1"/>
    <property type="molecule type" value="Genomic_DNA"/>
</dbReference>
<evidence type="ECO:0000313" key="1">
    <source>
        <dbReference type="EMBL" id="RAZ77744.1"/>
    </source>
</evidence>
<dbReference type="GO" id="GO:0016811">
    <property type="term" value="F:hydrolase activity, acting on carbon-nitrogen (but not peptide) bonds, in linear amides"/>
    <property type="evidence" value="ECO:0007669"/>
    <property type="project" value="InterPro"/>
</dbReference>
<accession>A0A365KX59</accession>
<protein>
    <submittedName>
        <fullName evidence="1">Formamidase</fullName>
    </submittedName>
</protein>
<proteinExistence type="predicted"/>